<evidence type="ECO:0000313" key="2">
    <source>
        <dbReference type="EMBL" id="QTX03497.1"/>
    </source>
</evidence>
<dbReference type="EMBL" id="CP071696">
    <property type="protein sequence ID" value="QTX03497.1"/>
    <property type="molecule type" value="Genomic_DNA"/>
</dbReference>
<evidence type="ECO:0000256" key="1">
    <source>
        <dbReference type="SAM" id="SignalP"/>
    </source>
</evidence>
<organism evidence="2 3">
    <name type="scientific">Agromyces archimandritae</name>
    <dbReference type="NCBI Taxonomy" id="2781962"/>
    <lineage>
        <taxon>Bacteria</taxon>
        <taxon>Bacillati</taxon>
        <taxon>Actinomycetota</taxon>
        <taxon>Actinomycetes</taxon>
        <taxon>Micrococcales</taxon>
        <taxon>Microbacteriaceae</taxon>
        <taxon>Agromyces</taxon>
    </lineage>
</organism>
<feature type="chain" id="PRO_5038338579" description="Alternate-type signal peptide domain-containing protein" evidence="1">
    <location>
        <begin position="32"/>
        <end position="211"/>
    </location>
</feature>
<keyword evidence="3" id="KW-1185">Reference proteome</keyword>
<evidence type="ECO:0008006" key="4">
    <source>
        <dbReference type="Google" id="ProtNLM"/>
    </source>
</evidence>
<dbReference type="RefSeq" id="WP_210896142.1">
    <property type="nucleotide sequence ID" value="NZ_CP071696.1"/>
</dbReference>
<dbReference type="AlphaFoldDB" id="A0A975FKM6"/>
<dbReference type="Proteomes" id="UP000671914">
    <property type="component" value="Chromosome"/>
</dbReference>
<reference evidence="2" key="1">
    <citation type="submission" date="2021-03" db="EMBL/GenBank/DDBJ databases">
        <title>Agromyces archimandritus sp. nov., isolated from the cockroach Archimandrita tessellata.</title>
        <authorList>
            <person name="Guzman J."/>
            <person name="Ortuzar M."/>
            <person name="Poehlein A."/>
            <person name="Daniel R."/>
            <person name="Trujillo M."/>
            <person name="Vilcinskas A."/>
        </authorList>
    </citation>
    <scope>NUCLEOTIDE SEQUENCE</scope>
    <source>
        <strain evidence="2">G127AT</strain>
    </source>
</reference>
<dbReference type="KEGG" id="aarc:G127AT_09000"/>
<feature type="signal peptide" evidence="1">
    <location>
        <begin position="1"/>
        <end position="31"/>
    </location>
</feature>
<accession>A0A975FKM6</accession>
<sequence>METPNTQKSAGKKRILLAGGAVLAAGALATAAAFTDFANLNLGTGADGSGIGGDNRFNIQVVGTDAEGNPEPGTWQEANTAEGVDILVPGADTITPGDTVSVEIPFRNESPKLSADIAFSIQEITGKTSGAGIRDALRYTVLLDGEDVDPAGAHTLASTQSLDLGQFATGEQGVIELEISLPDQGSAAANNALNGQTAYVQAHFDATSVTP</sequence>
<protein>
    <recommendedName>
        <fullName evidence="4">Alternate-type signal peptide domain-containing protein</fullName>
    </recommendedName>
</protein>
<keyword evidence="1" id="KW-0732">Signal</keyword>
<evidence type="ECO:0000313" key="3">
    <source>
        <dbReference type="Proteomes" id="UP000671914"/>
    </source>
</evidence>
<gene>
    <name evidence="2" type="ORF">G127AT_09000</name>
</gene>
<proteinExistence type="predicted"/>
<name>A0A975FKM6_9MICO</name>